<feature type="compositionally biased region" description="Acidic residues" evidence="1">
    <location>
        <begin position="303"/>
        <end position="313"/>
    </location>
</feature>
<proteinExistence type="predicted"/>
<feature type="compositionally biased region" description="Low complexity" evidence="1">
    <location>
        <begin position="237"/>
        <end position="248"/>
    </location>
</feature>
<dbReference type="AlphaFoldDB" id="A0AAD5SRL4"/>
<dbReference type="GO" id="GO:0005730">
    <property type="term" value="C:nucleolus"/>
    <property type="evidence" value="ECO:0007669"/>
    <property type="project" value="TreeGrafter"/>
</dbReference>
<evidence type="ECO:0000256" key="1">
    <source>
        <dbReference type="SAM" id="MobiDB-lite"/>
    </source>
</evidence>
<organism evidence="2 3">
    <name type="scientific">Physocladia obscura</name>
    <dbReference type="NCBI Taxonomy" id="109957"/>
    <lineage>
        <taxon>Eukaryota</taxon>
        <taxon>Fungi</taxon>
        <taxon>Fungi incertae sedis</taxon>
        <taxon>Chytridiomycota</taxon>
        <taxon>Chytridiomycota incertae sedis</taxon>
        <taxon>Chytridiomycetes</taxon>
        <taxon>Chytridiales</taxon>
        <taxon>Chytriomycetaceae</taxon>
        <taxon>Physocladia</taxon>
    </lineage>
</organism>
<feature type="region of interest" description="Disordered" evidence="1">
    <location>
        <begin position="203"/>
        <end position="372"/>
    </location>
</feature>
<feature type="compositionally biased region" description="Acidic residues" evidence="1">
    <location>
        <begin position="348"/>
        <end position="372"/>
    </location>
</feature>
<feature type="compositionally biased region" description="Polar residues" evidence="1">
    <location>
        <begin position="254"/>
        <end position="289"/>
    </location>
</feature>
<comment type="caution">
    <text evidence="2">The sequence shown here is derived from an EMBL/GenBank/DDBJ whole genome shotgun (WGS) entry which is preliminary data.</text>
</comment>
<feature type="compositionally biased region" description="Low complexity" evidence="1">
    <location>
        <begin position="40"/>
        <end position="71"/>
    </location>
</feature>
<feature type="compositionally biased region" description="Polar residues" evidence="1">
    <location>
        <begin position="327"/>
        <end position="341"/>
    </location>
</feature>
<dbReference type="EMBL" id="JADGJH010002933">
    <property type="protein sequence ID" value="KAJ3094000.1"/>
    <property type="molecule type" value="Genomic_DNA"/>
</dbReference>
<feature type="non-terminal residue" evidence="2">
    <location>
        <position position="372"/>
    </location>
</feature>
<dbReference type="Proteomes" id="UP001211907">
    <property type="component" value="Unassembled WGS sequence"/>
</dbReference>
<accession>A0AAD5SRL4</accession>
<gene>
    <name evidence="2" type="ORF">HK100_006320</name>
</gene>
<feature type="region of interest" description="Disordered" evidence="1">
    <location>
        <begin position="37"/>
        <end position="71"/>
    </location>
</feature>
<evidence type="ECO:0000313" key="2">
    <source>
        <dbReference type="EMBL" id="KAJ3094000.1"/>
    </source>
</evidence>
<reference evidence="2" key="1">
    <citation type="submission" date="2020-05" db="EMBL/GenBank/DDBJ databases">
        <title>Phylogenomic resolution of chytrid fungi.</title>
        <authorList>
            <person name="Stajich J.E."/>
            <person name="Amses K."/>
            <person name="Simmons R."/>
            <person name="Seto K."/>
            <person name="Myers J."/>
            <person name="Bonds A."/>
            <person name="Quandt C.A."/>
            <person name="Barry K."/>
            <person name="Liu P."/>
            <person name="Grigoriev I."/>
            <person name="Longcore J.E."/>
            <person name="James T.Y."/>
        </authorList>
    </citation>
    <scope>NUCLEOTIDE SEQUENCE</scope>
    <source>
        <strain evidence="2">JEL0513</strain>
    </source>
</reference>
<keyword evidence="3" id="KW-1185">Reference proteome</keyword>
<dbReference type="PANTHER" id="PTHR16148">
    <property type="entry name" value="NF-KAPPA-B-REPRESSING FACTOR-RELATED"/>
    <property type="match status" value="1"/>
</dbReference>
<feature type="compositionally biased region" description="Low complexity" evidence="1">
    <location>
        <begin position="314"/>
        <end position="326"/>
    </location>
</feature>
<dbReference type="GO" id="GO:0005654">
    <property type="term" value="C:nucleoplasm"/>
    <property type="evidence" value="ECO:0007669"/>
    <property type="project" value="TreeGrafter"/>
</dbReference>
<name>A0AAD5SRL4_9FUNG</name>
<feature type="compositionally biased region" description="Pro residues" evidence="1">
    <location>
        <begin position="225"/>
        <end position="236"/>
    </location>
</feature>
<sequence length="372" mass="38039">MSQAGVSISVNNRSAIAHEASLSVGVGLVGAAQSQSPAINSSSTANSNSNGNNNTNTNAQNTANNANLPSQAPPALSALALVPGTRVALSAGTQLHSASAPNMNTNLPHTLPQQQSQQMRGTKALNVSPSTDVKPLPFAGVGFFSSRAVGSLVGAPTVAGGVAGVKIAQTIISEISFADPVASKPTTESNNNKINATTAINNSSADISNKNNSDHLNSEKKITDTPPPALAQPPPQIIISPNSPQTPSLAGSRPSINLTPPSSKLIDSTPPSDLQNSSLLIEPNTSNNQDNLVFSDDVVSDLSDVDDDADGDNSDNNNSSKNLNVNMTVLNITNSSATSAADQNNGNDADDDINTDEDIDSNESDDDDGDSQ</sequence>
<feature type="compositionally biased region" description="Basic and acidic residues" evidence="1">
    <location>
        <begin position="212"/>
        <end position="223"/>
    </location>
</feature>
<feature type="compositionally biased region" description="Low complexity" evidence="1">
    <location>
        <begin position="290"/>
        <end position="302"/>
    </location>
</feature>
<dbReference type="PANTHER" id="PTHR16148:SF11">
    <property type="entry name" value="CDKN2A-INTERACTING PROTEIN"/>
    <property type="match status" value="1"/>
</dbReference>
<evidence type="ECO:0000313" key="3">
    <source>
        <dbReference type="Proteomes" id="UP001211907"/>
    </source>
</evidence>
<protein>
    <submittedName>
        <fullName evidence="2">Uncharacterized protein</fullName>
    </submittedName>
</protein>